<dbReference type="InterPro" id="IPR012774">
    <property type="entry name" value="EctD"/>
</dbReference>
<evidence type="ECO:0000256" key="9">
    <source>
        <dbReference type="ARBA" id="ARBA00049228"/>
    </source>
</evidence>
<evidence type="ECO:0000256" key="7">
    <source>
        <dbReference type="ARBA" id="ARBA00023002"/>
    </source>
</evidence>
<feature type="region of interest" description="Disordered" evidence="11">
    <location>
        <begin position="1"/>
        <end position="44"/>
    </location>
</feature>
<dbReference type="Pfam" id="PF05721">
    <property type="entry name" value="PhyH"/>
    <property type="match status" value="1"/>
</dbReference>
<keyword evidence="6" id="KW-0223">Dioxygenase</keyword>
<evidence type="ECO:0000256" key="8">
    <source>
        <dbReference type="ARBA" id="ARBA00023004"/>
    </source>
</evidence>
<name>A0A163CGW3_9BURK</name>
<dbReference type="PANTHER" id="PTHR20883:SF48">
    <property type="entry name" value="ECTOINE DIOXYGENASE"/>
    <property type="match status" value="1"/>
</dbReference>
<evidence type="ECO:0000313" key="13">
    <source>
        <dbReference type="EMBL" id="OAD42138.1"/>
    </source>
</evidence>
<evidence type="ECO:0000313" key="15">
    <source>
        <dbReference type="Proteomes" id="UP000185680"/>
    </source>
</evidence>
<dbReference type="SUPFAM" id="SSF51197">
    <property type="entry name" value="Clavaminate synthase-like"/>
    <property type="match status" value="1"/>
</dbReference>
<comment type="catalytic activity">
    <reaction evidence="9">
        <text>L-ectoine + 2-oxoglutarate + O2 = 5-hydroxyectoine + succinate + CO2</text>
        <dbReference type="Rhea" id="RHEA:45740"/>
        <dbReference type="ChEBI" id="CHEBI:15379"/>
        <dbReference type="ChEBI" id="CHEBI:16526"/>
        <dbReference type="ChEBI" id="CHEBI:16810"/>
        <dbReference type="ChEBI" id="CHEBI:30031"/>
        <dbReference type="ChEBI" id="CHEBI:58515"/>
        <dbReference type="ChEBI" id="CHEBI:85413"/>
        <dbReference type="EC" id="1.14.11.55"/>
    </reaction>
</comment>
<proteinExistence type="inferred from homology"/>
<accession>A0A163CGW3</accession>
<protein>
    <recommendedName>
        <fullName evidence="10">Ectoine hydroxylase</fullName>
        <ecNumber evidence="10">1.14.11.55</ecNumber>
    </recommendedName>
</protein>
<evidence type="ECO:0000313" key="12">
    <source>
        <dbReference type="EMBL" id="AOW14139.1"/>
    </source>
</evidence>
<comment type="cofactor">
    <cofactor evidence="1">
        <name>Fe(2+)</name>
        <dbReference type="ChEBI" id="CHEBI:29033"/>
    </cofactor>
</comment>
<dbReference type="GO" id="GO:0005506">
    <property type="term" value="F:iron ion binding"/>
    <property type="evidence" value="ECO:0007669"/>
    <property type="project" value="UniProtKB-ARBA"/>
</dbReference>
<evidence type="ECO:0000256" key="3">
    <source>
        <dbReference type="ARBA" id="ARBA00007851"/>
    </source>
</evidence>
<keyword evidence="8" id="KW-0408">Iron</keyword>
<dbReference type="GO" id="GO:0016706">
    <property type="term" value="F:2-oxoglutarate-dependent dioxygenase activity"/>
    <property type="evidence" value="ECO:0007669"/>
    <property type="project" value="InterPro"/>
</dbReference>
<dbReference type="NCBIfam" id="TIGR02408">
    <property type="entry name" value="ectoine_ThpD"/>
    <property type="match status" value="1"/>
</dbReference>
<evidence type="ECO:0000256" key="2">
    <source>
        <dbReference type="ARBA" id="ARBA00004063"/>
    </source>
</evidence>
<dbReference type="EMBL" id="LVWD01000011">
    <property type="protein sequence ID" value="OAD42138.1"/>
    <property type="molecule type" value="Genomic_DNA"/>
</dbReference>
<evidence type="ECO:0000256" key="1">
    <source>
        <dbReference type="ARBA" id="ARBA00001954"/>
    </source>
</evidence>
<comment type="function">
    <text evidence="2">Involved in the biosynthesis of 5-hydroxyectoine, called compatible solute, which helps organisms to survive extreme osmotic stress by acting as a highly soluble organic osmolyte. Catalyzes the 2-oxoglutarate-dependent selective hydroxylation of L-ectoine to yield (4S,5S)-5-hydroxyectoine.</text>
</comment>
<evidence type="ECO:0000313" key="14">
    <source>
        <dbReference type="Proteomes" id="UP000185657"/>
    </source>
</evidence>
<dbReference type="STRING" id="1763535.LPB072_16115"/>
<comment type="subunit">
    <text evidence="4">Homodimer.</text>
</comment>
<dbReference type="RefSeq" id="WP_066089244.1">
    <property type="nucleotide sequence ID" value="NZ_CP017476.1"/>
</dbReference>
<reference evidence="13 14" key="1">
    <citation type="submission" date="2016-02" db="EMBL/GenBank/DDBJ databases">
        <title>Draft genome sequence of Hydrogenophaga sp. LPB0072.</title>
        <authorList>
            <person name="Shin S.-K."/>
            <person name="Yi H."/>
        </authorList>
    </citation>
    <scope>NUCLEOTIDE SEQUENCE [LARGE SCALE GENOMIC DNA]</scope>
    <source>
        <strain evidence="13 14">LPB0072</strain>
    </source>
</reference>
<dbReference type="KEGG" id="hyl:LPB072_16115"/>
<reference evidence="12 15" key="2">
    <citation type="submission" date="2016-10" db="EMBL/GenBank/DDBJ databases">
        <title>Hydorgenophaga sp. LPB0072 isolated from gastropod.</title>
        <authorList>
            <person name="Kim E."/>
            <person name="Yi H."/>
        </authorList>
    </citation>
    <scope>NUCLEOTIDE SEQUENCE [LARGE SCALE GENOMIC DNA]</scope>
    <source>
        <strain evidence="12 15">LPB0072</strain>
    </source>
</reference>
<dbReference type="OrthoDB" id="9791262at2"/>
<dbReference type="AlphaFoldDB" id="A0A163CGW3"/>
<dbReference type="Proteomes" id="UP000185657">
    <property type="component" value="Unassembled WGS sequence"/>
</dbReference>
<evidence type="ECO:0000256" key="11">
    <source>
        <dbReference type="SAM" id="MobiDB-lite"/>
    </source>
</evidence>
<evidence type="ECO:0000256" key="6">
    <source>
        <dbReference type="ARBA" id="ARBA00022964"/>
    </source>
</evidence>
<dbReference type="InterPro" id="IPR008775">
    <property type="entry name" value="Phytyl_CoA_dOase-like"/>
</dbReference>
<comment type="similarity">
    <text evidence="3">Belongs to the PhyH family. EctD subfamily.</text>
</comment>
<dbReference type="EMBL" id="CP017476">
    <property type="protein sequence ID" value="AOW14139.1"/>
    <property type="molecule type" value="Genomic_DNA"/>
</dbReference>
<feature type="compositionally biased region" description="Polar residues" evidence="11">
    <location>
        <begin position="1"/>
        <end position="14"/>
    </location>
</feature>
<dbReference type="Proteomes" id="UP000185680">
    <property type="component" value="Chromosome"/>
</dbReference>
<gene>
    <name evidence="12" type="ORF">LPB072_16115</name>
    <name evidence="13" type="ORF">LPB72_09215</name>
</gene>
<evidence type="ECO:0000256" key="5">
    <source>
        <dbReference type="ARBA" id="ARBA00022723"/>
    </source>
</evidence>
<evidence type="ECO:0000256" key="10">
    <source>
        <dbReference type="NCBIfam" id="TIGR02408"/>
    </source>
</evidence>
<dbReference type="Gene3D" id="2.60.120.620">
    <property type="entry name" value="q2cbj1_9rhob like domain"/>
    <property type="match status" value="1"/>
</dbReference>
<evidence type="ECO:0000256" key="4">
    <source>
        <dbReference type="ARBA" id="ARBA00011738"/>
    </source>
</evidence>
<keyword evidence="7" id="KW-0560">Oxidoreductase</keyword>
<keyword evidence="14" id="KW-1185">Reference proteome</keyword>
<dbReference type="EC" id="1.14.11.55" evidence="10"/>
<sequence length="312" mass="34803">MNTTSTPPQANHATTADRYPSREMAEPSISLRQDPVVHGGPSKGPLTESQLHFFEDNGYLSLDQILSEVELGSYMMELQRLRADDAIKDAPEAVIEPESRELRSLFAVHRTSDVLRELCHHPRLVSMARQLLGSDVYIHQSRINYKSGFRGKEFFWHSDFETWHVEDGVPNMRMVSCSISLTPNTEHNGPLMLMPGSHHRFVSCVGKTPENHYQASLKRQELGIPDDASLTQLAHECGITSPKGMAGSVTFFDCNTMHGSNSNITPMPRSNVFVVYNSVENTPVAPFCGLAPRPHFIAEREDFTPVCLPGEA</sequence>
<dbReference type="PANTHER" id="PTHR20883">
    <property type="entry name" value="PHYTANOYL-COA DIOXYGENASE DOMAIN CONTAINING 1"/>
    <property type="match status" value="1"/>
</dbReference>
<organism evidence="12 15">
    <name type="scientific">Hydrogenophaga crassostreae</name>
    <dbReference type="NCBI Taxonomy" id="1763535"/>
    <lineage>
        <taxon>Bacteria</taxon>
        <taxon>Pseudomonadati</taxon>
        <taxon>Pseudomonadota</taxon>
        <taxon>Betaproteobacteria</taxon>
        <taxon>Burkholderiales</taxon>
        <taxon>Comamonadaceae</taxon>
        <taxon>Hydrogenophaga</taxon>
    </lineage>
</organism>
<keyword evidence="5" id="KW-0479">Metal-binding</keyword>